<protein>
    <submittedName>
        <fullName evidence="3">Fimbrial assembly family protein</fullName>
    </submittedName>
</protein>
<reference evidence="3 4" key="1">
    <citation type="submission" date="2007-05" db="EMBL/GenBank/DDBJ databases">
        <title>Complete sequence of Geobacter uraniireducens Rf4.</title>
        <authorList>
            <consortium name="US DOE Joint Genome Institute"/>
            <person name="Copeland A."/>
            <person name="Lucas S."/>
            <person name="Lapidus A."/>
            <person name="Barry K."/>
            <person name="Detter J.C."/>
            <person name="Glavina del Rio T."/>
            <person name="Hammon N."/>
            <person name="Israni S."/>
            <person name="Dalin E."/>
            <person name="Tice H."/>
            <person name="Pitluck S."/>
            <person name="Chertkov O."/>
            <person name="Brettin T."/>
            <person name="Bruce D."/>
            <person name="Han C."/>
            <person name="Schmutz J."/>
            <person name="Larimer F."/>
            <person name="Land M."/>
            <person name="Hauser L."/>
            <person name="Kyrpides N."/>
            <person name="Mikhailova N."/>
            <person name="Shelobolina E."/>
            <person name="Aklujkar M."/>
            <person name="Lovley D."/>
            <person name="Richardson P."/>
        </authorList>
    </citation>
    <scope>NUCLEOTIDE SEQUENCE [LARGE SCALE GENOMIC DNA]</scope>
    <source>
        <strain evidence="4">ATCC BAA-1134 / JCM 13001 / Rf4</strain>
    </source>
</reference>
<keyword evidence="4" id="KW-1185">Reference proteome</keyword>
<dbReference type="RefSeq" id="WP_011938706.1">
    <property type="nucleotide sequence ID" value="NC_009483.1"/>
</dbReference>
<dbReference type="HOGENOM" id="CLU_081304_0_0_7"/>
<feature type="coiled-coil region" evidence="1">
    <location>
        <begin position="47"/>
        <end position="94"/>
    </location>
</feature>
<evidence type="ECO:0000313" key="4">
    <source>
        <dbReference type="Proteomes" id="UP000006695"/>
    </source>
</evidence>
<gene>
    <name evidence="3" type="ordered locus">Gura_1811</name>
</gene>
<keyword evidence="2" id="KW-0812">Transmembrane</keyword>
<dbReference type="EMBL" id="CP000698">
    <property type="protein sequence ID" value="ABQ26001.1"/>
    <property type="molecule type" value="Genomic_DNA"/>
</dbReference>
<dbReference type="PANTHER" id="PTHR40278:SF2">
    <property type="entry name" value="TYPE IV PILUS INNER MEMBRANE COMPONENT PILN"/>
    <property type="match status" value="1"/>
</dbReference>
<keyword evidence="2" id="KW-1133">Transmembrane helix</keyword>
<sequence length="191" mass="21125">MIKINLLPVRASKKKETTRQQISILIISVIGVLVVGLSLYSLTLAKISATKDEVSKSEQEIQQLKAKIGQIDNIKKLQAEVKKKLDVLNQLRKEKSGPASRLAKLSDAVPEKLWLTKYTENAGNVSISGIAFSEDLIAEFMRNLQASDDFSNIDLQVSEQSEISGTKVKKFDITFILKGLKKEEPAKPGSK</sequence>
<dbReference type="GO" id="GO:0043107">
    <property type="term" value="P:type IV pilus-dependent motility"/>
    <property type="evidence" value="ECO:0007669"/>
    <property type="project" value="TreeGrafter"/>
</dbReference>
<evidence type="ECO:0000313" key="3">
    <source>
        <dbReference type="EMBL" id="ABQ26001.1"/>
    </source>
</evidence>
<dbReference type="Proteomes" id="UP000006695">
    <property type="component" value="Chromosome"/>
</dbReference>
<feature type="transmembrane region" description="Helical" evidence="2">
    <location>
        <begin position="21"/>
        <end position="42"/>
    </location>
</feature>
<dbReference type="InterPro" id="IPR052534">
    <property type="entry name" value="Extracell_DNA_Util/SecSys_Comp"/>
</dbReference>
<dbReference type="STRING" id="351605.Gura_1811"/>
<accession>A5GEZ6</accession>
<evidence type="ECO:0000256" key="1">
    <source>
        <dbReference type="SAM" id="Coils"/>
    </source>
</evidence>
<dbReference type="PANTHER" id="PTHR40278">
    <property type="entry name" value="DNA UTILIZATION PROTEIN HOFN"/>
    <property type="match status" value="1"/>
</dbReference>
<dbReference type="Pfam" id="PF05137">
    <property type="entry name" value="PilN"/>
    <property type="match status" value="1"/>
</dbReference>
<evidence type="ECO:0000256" key="2">
    <source>
        <dbReference type="SAM" id="Phobius"/>
    </source>
</evidence>
<dbReference type="AlphaFoldDB" id="A5GEZ6"/>
<dbReference type="OrthoDB" id="5296173at2"/>
<keyword evidence="1" id="KW-0175">Coiled coil</keyword>
<dbReference type="InterPro" id="IPR007813">
    <property type="entry name" value="PilN"/>
</dbReference>
<keyword evidence="2" id="KW-0472">Membrane</keyword>
<organism evidence="3 4">
    <name type="scientific">Geotalea uraniireducens (strain Rf4)</name>
    <name type="common">Geobacter uraniireducens</name>
    <dbReference type="NCBI Taxonomy" id="351605"/>
    <lineage>
        <taxon>Bacteria</taxon>
        <taxon>Pseudomonadati</taxon>
        <taxon>Thermodesulfobacteriota</taxon>
        <taxon>Desulfuromonadia</taxon>
        <taxon>Geobacterales</taxon>
        <taxon>Geobacteraceae</taxon>
        <taxon>Geotalea</taxon>
    </lineage>
</organism>
<dbReference type="GO" id="GO:0043683">
    <property type="term" value="P:type IV pilus assembly"/>
    <property type="evidence" value="ECO:0007669"/>
    <property type="project" value="TreeGrafter"/>
</dbReference>
<dbReference type="KEGG" id="gur:Gura_1811"/>
<proteinExistence type="predicted"/>
<name>A5GEZ6_GEOUR</name>